<organism evidence="1 2">
    <name type="scientific">Dreissena polymorpha</name>
    <name type="common">Zebra mussel</name>
    <name type="synonym">Mytilus polymorpha</name>
    <dbReference type="NCBI Taxonomy" id="45954"/>
    <lineage>
        <taxon>Eukaryota</taxon>
        <taxon>Metazoa</taxon>
        <taxon>Spiralia</taxon>
        <taxon>Lophotrochozoa</taxon>
        <taxon>Mollusca</taxon>
        <taxon>Bivalvia</taxon>
        <taxon>Autobranchia</taxon>
        <taxon>Heteroconchia</taxon>
        <taxon>Euheterodonta</taxon>
        <taxon>Imparidentia</taxon>
        <taxon>Neoheterodontei</taxon>
        <taxon>Myida</taxon>
        <taxon>Dreissenoidea</taxon>
        <taxon>Dreissenidae</taxon>
        <taxon>Dreissena</taxon>
    </lineage>
</organism>
<gene>
    <name evidence="1" type="ORF">DPMN_031538</name>
</gene>
<comment type="caution">
    <text evidence="1">The sequence shown here is derived from an EMBL/GenBank/DDBJ whole genome shotgun (WGS) entry which is preliminary data.</text>
</comment>
<protein>
    <submittedName>
        <fullName evidence="1">Uncharacterized protein</fullName>
    </submittedName>
</protein>
<name>A0A9D4M3B1_DREPO</name>
<dbReference type="AlphaFoldDB" id="A0A9D4M3B1"/>
<accession>A0A9D4M3B1</accession>
<keyword evidence="2" id="KW-1185">Reference proteome</keyword>
<evidence type="ECO:0000313" key="1">
    <source>
        <dbReference type="EMBL" id="KAH3868392.1"/>
    </source>
</evidence>
<dbReference type="EMBL" id="JAIWYP010000002">
    <property type="protein sequence ID" value="KAH3868392.1"/>
    <property type="molecule type" value="Genomic_DNA"/>
</dbReference>
<sequence length="57" mass="6714">MLTLLFGCSCRKRLYWGHNILRASTISRGKSLFMWKCVPRSFLAFDRMNSVSRKSKQ</sequence>
<reference evidence="1" key="1">
    <citation type="journal article" date="2019" name="bioRxiv">
        <title>The Genome of the Zebra Mussel, Dreissena polymorpha: A Resource for Invasive Species Research.</title>
        <authorList>
            <person name="McCartney M.A."/>
            <person name="Auch B."/>
            <person name="Kono T."/>
            <person name="Mallez S."/>
            <person name="Zhang Y."/>
            <person name="Obille A."/>
            <person name="Becker A."/>
            <person name="Abrahante J.E."/>
            <person name="Garbe J."/>
            <person name="Badalamenti J.P."/>
            <person name="Herman A."/>
            <person name="Mangelson H."/>
            <person name="Liachko I."/>
            <person name="Sullivan S."/>
            <person name="Sone E.D."/>
            <person name="Koren S."/>
            <person name="Silverstein K.A.T."/>
            <person name="Beckman K.B."/>
            <person name="Gohl D.M."/>
        </authorList>
    </citation>
    <scope>NUCLEOTIDE SEQUENCE</scope>
    <source>
        <strain evidence="1">Duluth1</strain>
        <tissue evidence="1">Whole animal</tissue>
    </source>
</reference>
<dbReference type="Proteomes" id="UP000828390">
    <property type="component" value="Unassembled WGS sequence"/>
</dbReference>
<reference evidence="1" key="2">
    <citation type="submission" date="2020-11" db="EMBL/GenBank/DDBJ databases">
        <authorList>
            <person name="McCartney M.A."/>
            <person name="Auch B."/>
            <person name="Kono T."/>
            <person name="Mallez S."/>
            <person name="Becker A."/>
            <person name="Gohl D.M."/>
            <person name="Silverstein K.A.T."/>
            <person name="Koren S."/>
            <person name="Bechman K.B."/>
            <person name="Herman A."/>
            <person name="Abrahante J.E."/>
            <person name="Garbe J."/>
        </authorList>
    </citation>
    <scope>NUCLEOTIDE SEQUENCE</scope>
    <source>
        <strain evidence="1">Duluth1</strain>
        <tissue evidence="1">Whole animal</tissue>
    </source>
</reference>
<proteinExistence type="predicted"/>
<evidence type="ECO:0000313" key="2">
    <source>
        <dbReference type="Proteomes" id="UP000828390"/>
    </source>
</evidence>